<comment type="caution">
    <text evidence="1">The sequence shown here is derived from an EMBL/GenBank/DDBJ whole genome shotgun (WGS) entry which is preliminary data.</text>
</comment>
<dbReference type="EMBL" id="JAOTPV010000004">
    <property type="protein sequence ID" value="KAJ4483600.1"/>
    <property type="molecule type" value="Genomic_DNA"/>
</dbReference>
<dbReference type="OrthoDB" id="3244206at2759"/>
<name>A0A9W9AKI4_9AGAR</name>
<gene>
    <name evidence="1" type="ORF">J3R30DRAFT_1807562</name>
</gene>
<reference evidence="1" key="1">
    <citation type="submission" date="2022-08" db="EMBL/GenBank/DDBJ databases">
        <title>A Global Phylogenomic Analysis of the Shiitake Genus Lentinula.</title>
        <authorList>
            <consortium name="DOE Joint Genome Institute"/>
            <person name="Sierra-Patev S."/>
            <person name="Min B."/>
            <person name="Naranjo-Ortiz M."/>
            <person name="Looney B."/>
            <person name="Konkel Z."/>
            <person name="Slot J.C."/>
            <person name="Sakamoto Y."/>
            <person name="Steenwyk J.L."/>
            <person name="Rokas A."/>
            <person name="Carro J."/>
            <person name="Camarero S."/>
            <person name="Ferreira P."/>
            <person name="Molpeceres G."/>
            <person name="Ruiz-Duenas F.J."/>
            <person name="Serrano A."/>
            <person name="Henrissat B."/>
            <person name="Drula E."/>
            <person name="Hughes K.W."/>
            <person name="Mata J.L."/>
            <person name="Ishikawa N.K."/>
            <person name="Vargas-Isla R."/>
            <person name="Ushijima S."/>
            <person name="Smith C.A."/>
            <person name="Ahrendt S."/>
            <person name="Andreopoulos W."/>
            <person name="He G."/>
            <person name="Labutti K."/>
            <person name="Lipzen A."/>
            <person name="Ng V."/>
            <person name="Riley R."/>
            <person name="Sandor L."/>
            <person name="Barry K."/>
            <person name="Martinez A.T."/>
            <person name="Xiao Y."/>
            <person name="Gibbons J.G."/>
            <person name="Terashima K."/>
            <person name="Grigoriev I.V."/>
            <person name="Hibbett D.S."/>
        </authorList>
    </citation>
    <scope>NUCLEOTIDE SEQUENCE</scope>
    <source>
        <strain evidence="1">JLM2183</strain>
    </source>
</reference>
<organism evidence="1 2">
    <name type="scientific">Lentinula aciculospora</name>
    <dbReference type="NCBI Taxonomy" id="153920"/>
    <lineage>
        <taxon>Eukaryota</taxon>
        <taxon>Fungi</taxon>
        <taxon>Dikarya</taxon>
        <taxon>Basidiomycota</taxon>
        <taxon>Agaricomycotina</taxon>
        <taxon>Agaricomycetes</taxon>
        <taxon>Agaricomycetidae</taxon>
        <taxon>Agaricales</taxon>
        <taxon>Marasmiineae</taxon>
        <taxon>Omphalotaceae</taxon>
        <taxon>Lentinula</taxon>
    </lineage>
</organism>
<dbReference type="Proteomes" id="UP001150266">
    <property type="component" value="Unassembled WGS sequence"/>
</dbReference>
<proteinExistence type="predicted"/>
<accession>A0A9W9AKI4</accession>
<keyword evidence="2" id="KW-1185">Reference proteome</keyword>
<sequence length="268" mass="31131">MEVSVRAELRHQAYQANLRASQNKPEMNQDFRNIYTDLTNGLATEESKLAAKPPPPELMILVVRNMIYPDILSAYIPDLLEVLSNIEKWRGRAHGRAGRALACDMYWPQYFKPYPSGLTDSDRNVLQYIFDAHEVTRTKYIEILEQYCHSHLCYIWTAQFPVNEKHFTQVFQSYFSPDKSKLCLALQDLTSDEVSRFTEVKKEWAEFVARCATDGYSAEPNVEIPNRERLVVRTEAYLVLVQKEVDTLERIFNDDAYKYRVGGVLKPC</sequence>
<evidence type="ECO:0000313" key="1">
    <source>
        <dbReference type="EMBL" id="KAJ4483600.1"/>
    </source>
</evidence>
<dbReference type="AlphaFoldDB" id="A0A9W9AKI4"/>
<evidence type="ECO:0000313" key="2">
    <source>
        <dbReference type="Proteomes" id="UP001150266"/>
    </source>
</evidence>
<protein>
    <submittedName>
        <fullName evidence="1">Uncharacterized protein</fullName>
    </submittedName>
</protein>